<organism evidence="13 14">
    <name type="scientific">Burkholderia contaminans</name>
    <dbReference type="NCBI Taxonomy" id="488447"/>
    <lineage>
        <taxon>Bacteria</taxon>
        <taxon>Pseudomonadati</taxon>
        <taxon>Pseudomonadota</taxon>
        <taxon>Betaproteobacteria</taxon>
        <taxon>Burkholderiales</taxon>
        <taxon>Burkholderiaceae</taxon>
        <taxon>Burkholderia</taxon>
        <taxon>Burkholderia cepacia complex</taxon>
    </lineage>
</organism>
<feature type="transmembrane region" description="Helical" evidence="10">
    <location>
        <begin position="9"/>
        <end position="31"/>
    </location>
</feature>
<evidence type="ECO:0000256" key="1">
    <source>
        <dbReference type="ARBA" id="ARBA00004651"/>
    </source>
</evidence>
<dbReference type="GO" id="GO:0140359">
    <property type="term" value="F:ABC-type transporter activity"/>
    <property type="evidence" value="ECO:0007669"/>
    <property type="project" value="InterPro"/>
</dbReference>
<dbReference type="GO" id="GO:0016887">
    <property type="term" value="F:ATP hydrolysis activity"/>
    <property type="evidence" value="ECO:0007669"/>
    <property type="project" value="InterPro"/>
</dbReference>
<reference evidence="13 14" key="1">
    <citation type="submission" date="2018-08" db="EMBL/GenBank/DDBJ databases">
        <title>Comparative analysis of Burkholderia isolates from Puerto Rico.</title>
        <authorList>
            <person name="Hall C."/>
            <person name="Sahl J."/>
            <person name="Wagner D."/>
        </authorList>
    </citation>
    <scope>NUCLEOTIDE SEQUENCE [LARGE SCALE GENOMIC DNA]</scope>
    <source>
        <strain evidence="13 14">Bp9001</strain>
    </source>
</reference>
<evidence type="ECO:0000256" key="2">
    <source>
        <dbReference type="ARBA" id="ARBA00022475"/>
    </source>
</evidence>
<feature type="domain" description="ABC transmembrane type-1" evidence="12">
    <location>
        <begin position="10"/>
        <end position="287"/>
    </location>
</feature>
<evidence type="ECO:0000256" key="8">
    <source>
        <dbReference type="ARBA" id="ARBA00023136"/>
    </source>
</evidence>
<evidence type="ECO:0000256" key="6">
    <source>
        <dbReference type="ARBA" id="ARBA00022840"/>
    </source>
</evidence>
<proteinExistence type="predicted"/>
<dbReference type="AlphaFoldDB" id="A0A3N8RG58"/>
<evidence type="ECO:0000256" key="5">
    <source>
        <dbReference type="ARBA" id="ARBA00022741"/>
    </source>
</evidence>
<keyword evidence="6" id="KW-0067">ATP-binding</keyword>
<feature type="transmembrane region" description="Helical" evidence="10">
    <location>
        <begin position="142"/>
        <end position="161"/>
    </location>
</feature>
<evidence type="ECO:0000256" key="9">
    <source>
        <dbReference type="SAM" id="MobiDB-lite"/>
    </source>
</evidence>
<dbReference type="Pfam" id="PF00664">
    <property type="entry name" value="ABC_membrane"/>
    <property type="match status" value="1"/>
</dbReference>
<evidence type="ECO:0000259" key="11">
    <source>
        <dbReference type="PROSITE" id="PS50893"/>
    </source>
</evidence>
<dbReference type="EMBL" id="QTQX01000003">
    <property type="protein sequence ID" value="RQT34774.1"/>
    <property type="molecule type" value="Genomic_DNA"/>
</dbReference>
<dbReference type="Gene3D" id="3.40.50.300">
    <property type="entry name" value="P-loop containing nucleotide triphosphate hydrolases"/>
    <property type="match status" value="1"/>
</dbReference>
<evidence type="ECO:0000259" key="12">
    <source>
        <dbReference type="PROSITE" id="PS50929"/>
    </source>
</evidence>
<dbReference type="InterPro" id="IPR017871">
    <property type="entry name" value="ABC_transporter-like_CS"/>
</dbReference>
<feature type="domain" description="ABC transporter" evidence="11">
    <location>
        <begin position="317"/>
        <end position="559"/>
    </location>
</feature>
<keyword evidence="2" id="KW-1003">Cell membrane</keyword>
<dbReference type="PANTHER" id="PTHR24221:SF248">
    <property type="entry name" value="ABC TRANSPORTER TRANSMEMBRANE REGION"/>
    <property type="match status" value="1"/>
</dbReference>
<dbReference type="PROSITE" id="PS50893">
    <property type="entry name" value="ABC_TRANSPORTER_2"/>
    <property type="match status" value="1"/>
</dbReference>
<dbReference type="InterPro" id="IPR036640">
    <property type="entry name" value="ABC1_TM_sf"/>
</dbReference>
<dbReference type="GO" id="GO:0030253">
    <property type="term" value="P:protein secretion by the type I secretion system"/>
    <property type="evidence" value="ECO:0007669"/>
    <property type="project" value="InterPro"/>
</dbReference>
<dbReference type="PROSITE" id="PS50929">
    <property type="entry name" value="ABC_TM1F"/>
    <property type="match status" value="1"/>
</dbReference>
<dbReference type="RefSeq" id="WP_124616462.1">
    <property type="nucleotide sequence ID" value="NZ_QTQX01000003.1"/>
</dbReference>
<dbReference type="InterPro" id="IPR039421">
    <property type="entry name" value="Type_1_exporter"/>
</dbReference>
<dbReference type="GO" id="GO:0030256">
    <property type="term" value="C:type I protein secretion system complex"/>
    <property type="evidence" value="ECO:0007669"/>
    <property type="project" value="InterPro"/>
</dbReference>
<dbReference type="Proteomes" id="UP000269271">
    <property type="component" value="Unassembled WGS sequence"/>
</dbReference>
<keyword evidence="8 10" id="KW-0472">Membrane</keyword>
<evidence type="ECO:0000313" key="13">
    <source>
        <dbReference type="EMBL" id="RQT34774.1"/>
    </source>
</evidence>
<comment type="caution">
    <text evidence="13">The sequence shown here is derived from an EMBL/GenBank/DDBJ whole genome shotgun (WGS) entry which is preliminary data.</text>
</comment>
<keyword evidence="5" id="KW-0547">Nucleotide-binding</keyword>
<protein>
    <submittedName>
        <fullName evidence="13">Type I secretion system permease/ATPase</fullName>
    </submittedName>
</protein>
<gene>
    <name evidence="13" type="ORF">DF037_05360</name>
</gene>
<dbReference type="GO" id="GO:0034040">
    <property type="term" value="F:ATPase-coupled lipid transmembrane transporter activity"/>
    <property type="evidence" value="ECO:0007669"/>
    <property type="project" value="TreeGrafter"/>
</dbReference>
<evidence type="ECO:0000256" key="3">
    <source>
        <dbReference type="ARBA" id="ARBA00022519"/>
    </source>
</evidence>
<dbReference type="InterPro" id="IPR003593">
    <property type="entry name" value="AAA+_ATPase"/>
</dbReference>
<dbReference type="SMART" id="SM00382">
    <property type="entry name" value="AAA"/>
    <property type="match status" value="1"/>
</dbReference>
<dbReference type="NCBIfam" id="TIGR01842">
    <property type="entry name" value="type_I_sec_PrtD"/>
    <property type="match status" value="1"/>
</dbReference>
<keyword evidence="4 10" id="KW-0812">Transmembrane</keyword>
<dbReference type="InterPro" id="IPR003439">
    <property type="entry name" value="ABC_transporter-like_ATP-bd"/>
</dbReference>
<evidence type="ECO:0000313" key="14">
    <source>
        <dbReference type="Proteomes" id="UP000269271"/>
    </source>
</evidence>
<dbReference type="GO" id="GO:0005886">
    <property type="term" value="C:plasma membrane"/>
    <property type="evidence" value="ECO:0007669"/>
    <property type="project" value="UniProtKB-SubCell"/>
</dbReference>
<feature type="transmembrane region" description="Helical" evidence="10">
    <location>
        <begin position="43"/>
        <end position="63"/>
    </location>
</feature>
<feature type="region of interest" description="Disordered" evidence="9">
    <location>
        <begin position="540"/>
        <end position="569"/>
    </location>
</feature>
<dbReference type="InterPro" id="IPR027417">
    <property type="entry name" value="P-loop_NTPase"/>
</dbReference>
<name>A0A3N8RG58_9BURK</name>
<dbReference type="PROSITE" id="PS00211">
    <property type="entry name" value="ABC_TRANSPORTER_1"/>
    <property type="match status" value="1"/>
</dbReference>
<feature type="transmembrane region" description="Helical" evidence="10">
    <location>
        <begin position="114"/>
        <end position="136"/>
    </location>
</feature>
<keyword evidence="7 10" id="KW-1133">Transmembrane helix</keyword>
<dbReference type="SUPFAM" id="SSF90123">
    <property type="entry name" value="ABC transporter transmembrane region"/>
    <property type="match status" value="1"/>
</dbReference>
<accession>A0A3N8RG58</accession>
<dbReference type="Pfam" id="PF00005">
    <property type="entry name" value="ABC_tran"/>
    <property type="match status" value="1"/>
</dbReference>
<sequence length="598" mass="64792">MYQLIRRHLVIAAAFGIASNLLLLTPTIYLLQVYDRVLPSQSIQTLLMLMAFMAIALGMNICVDIARSRILSDLGVQIGNRLERLALQAQISAHAYRLPSRALASQGDINTLRAFLAGSGVIAFFDAPWLVVYVVVIGLFHWSLALIAVLSALMLVSVALVNDRLTRKGIESYLARQREGDAFYQHLIRNAEVMTVLGMTENLVGAWDVRKRDYIAAQRDVSDRSAFYRDLTKGLRQAIQVIMMAAGAWLVISGHATPGVMLATTILLGKALAPIEQLIGNWRQAGELREAWPRLEALLVSQTEAEPIALPPPTGEIRVEQIAFSVPSRTPGLGRLLLRGINFTLGAGQTLVITGPSASGKSTLLRVIAGLWRPQAGAVRLDGADVAQWPRSSLGRYLGYVPQDVELFAGTVAENIARTAKPLPLDSAAVVRAAKRAEVHEMILKLPDGYETLIGDAGELLSGGQRQRIALARALYGEPAVLLLDEPNASLDTMGEAALERVLRCLKADGMTIIAVTHRPSLLALADQILRLKDGQMERLEMPPGPEQVDSDSCTANGKNDDANGRPQGIDFAALQVSRSSLQAARVPTLDPAMEGNR</sequence>
<dbReference type="InterPro" id="IPR011527">
    <property type="entry name" value="ABC1_TM_dom"/>
</dbReference>
<evidence type="ECO:0000256" key="7">
    <source>
        <dbReference type="ARBA" id="ARBA00022989"/>
    </source>
</evidence>
<evidence type="ECO:0000256" key="10">
    <source>
        <dbReference type="SAM" id="Phobius"/>
    </source>
</evidence>
<dbReference type="InterPro" id="IPR010128">
    <property type="entry name" value="ATPase_T1SS_PrtD-like"/>
</dbReference>
<comment type="subcellular location">
    <subcellularLocation>
        <location evidence="1">Cell membrane</location>
        <topology evidence="1">Multi-pass membrane protein</topology>
    </subcellularLocation>
</comment>
<keyword evidence="3" id="KW-0997">Cell inner membrane</keyword>
<dbReference type="GO" id="GO:0005524">
    <property type="term" value="F:ATP binding"/>
    <property type="evidence" value="ECO:0007669"/>
    <property type="project" value="UniProtKB-KW"/>
</dbReference>
<dbReference type="PANTHER" id="PTHR24221">
    <property type="entry name" value="ATP-BINDING CASSETTE SUB-FAMILY B"/>
    <property type="match status" value="1"/>
</dbReference>
<dbReference type="Gene3D" id="1.20.1560.10">
    <property type="entry name" value="ABC transporter type 1, transmembrane domain"/>
    <property type="match status" value="1"/>
</dbReference>
<evidence type="ECO:0000256" key="4">
    <source>
        <dbReference type="ARBA" id="ARBA00022692"/>
    </source>
</evidence>
<dbReference type="SUPFAM" id="SSF52540">
    <property type="entry name" value="P-loop containing nucleoside triphosphate hydrolases"/>
    <property type="match status" value="1"/>
</dbReference>